<keyword evidence="8" id="KW-1185">Reference proteome</keyword>
<dbReference type="InterPro" id="IPR055557">
    <property type="entry name" value="DUF7133"/>
</dbReference>
<dbReference type="EMBL" id="PYFT01000001">
    <property type="protein sequence ID" value="PSR57018.1"/>
    <property type="molecule type" value="Genomic_DNA"/>
</dbReference>
<dbReference type="Pfam" id="PF00034">
    <property type="entry name" value="Cytochrom_C"/>
    <property type="match status" value="1"/>
</dbReference>
<evidence type="ECO:0000313" key="7">
    <source>
        <dbReference type="EMBL" id="PSR57018.1"/>
    </source>
</evidence>
<comment type="caution">
    <text evidence="7">The sequence shown here is derived from an EMBL/GenBank/DDBJ whole genome shotgun (WGS) entry which is preliminary data.</text>
</comment>
<dbReference type="Gene3D" id="1.10.760.10">
    <property type="entry name" value="Cytochrome c-like domain"/>
    <property type="match status" value="1"/>
</dbReference>
<reference evidence="7 8" key="1">
    <citation type="submission" date="2018-03" db="EMBL/GenBank/DDBJ databases">
        <title>Adhaeribacter sp. HMF7605 Genome sequencing and assembly.</title>
        <authorList>
            <person name="Kang H."/>
            <person name="Kang J."/>
            <person name="Cha I."/>
            <person name="Kim H."/>
            <person name="Joh K."/>
        </authorList>
    </citation>
    <scope>NUCLEOTIDE SEQUENCE [LARGE SCALE GENOMIC DNA]</scope>
    <source>
        <strain evidence="7 8">HMF7605</strain>
    </source>
</reference>
<name>A0A2T2YNE3_9BACT</name>
<dbReference type="PANTHER" id="PTHR33546:SF1">
    <property type="entry name" value="LARGE, MULTIFUNCTIONAL SECRETED PROTEIN"/>
    <property type="match status" value="1"/>
</dbReference>
<dbReference type="SUPFAM" id="SSF46626">
    <property type="entry name" value="Cytochrome c"/>
    <property type="match status" value="1"/>
</dbReference>
<evidence type="ECO:0000313" key="8">
    <source>
        <dbReference type="Proteomes" id="UP000240357"/>
    </source>
</evidence>
<feature type="domain" description="Cytochrome c" evidence="6">
    <location>
        <begin position="640"/>
        <end position="737"/>
    </location>
</feature>
<dbReference type="AlphaFoldDB" id="A0A2T2YNE3"/>
<dbReference type="InterPro" id="IPR009056">
    <property type="entry name" value="Cyt_c-like_dom"/>
</dbReference>
<dbReference type="InterPro" id="IPR011989">
    <property type="entry name" value="ARM-like"/>
</dbReference>
<evidence type="ECO:0000256" key="4">
    <source>
        <dbReference type="PROSITE-ProRule" id="PRU00433"/>
    </source>
</evidence>
<dbReference type="Gene3D" id="1.25.10.10">
    <property type="entry name" value="Leucine-rich Repeat Variant"/>
    <property type="match status" value="1"/>
</dbReference>
<evidence type="ECO:0000256" key="3">
    <source>
        <dbReference type="ARBA" id="ARBA00023004"/>
    </source>
</evidence>
<dbReference type="OrthoDB" id="9808161at2"/>
<keyword evidence="3 4" id="KW-0408">Iron</keyword>
<gene>
    <name evidence="7" type="ORF">AHMF7605_27800</name>
</gene>
<sequence>MLKLRSVFLLVLTCFLFYCHTNKPLQVTQTTAPETNRKTEPAPVDLSSSPVISPLEAINKMRVEPGFEVKLIAAEPLVSTPVALTFDEKARPWVVEMDGYMPDTIGTGEDKPTGKIVILEDTNQDGTPDERRIFLDSLVLPRAICLIEKGILVAEPPSLYYYEIKNDRPGKKTLVDASYAEGGNVEHQPNGLYRAMDNWIYNAKSSKRYRKKGDKWLIEPTHFRGQWGISQDNYGRLYYNTNSENLLGDYFTPGLGATNKNQRRVAGYVQKIVADNKVYPSRPTPGVNRGYMNGILNESKHLVNFTAACAPLVYRGDLFGPEYATSVFVAEPSANLIKRNIINEQGLVVKGEQAYQGHEFLTSVDERFRPVNLYDAPDGSLYVVDMYRGIIQHKTYLTTYLKNEIGRRQLTQPLNCGRIYKIVPANKPAKAVTLPGNPDQLVTLLGHANGWVRDKAQQMLIDSKYTQALPALHQALKHKDNSLLVMHALWTLEGLGALQTEEVLNLLREPTWPVRMQALSVLPSVLTKNTYKSYLPELKSLISQNDTLAAPYLAFLVSYLQPIDKTAAKTLRQQLVKSFPNNEYVADALISTLPEQEEAFQKELVVLAPDTNLVIHQELRGVVANIKSARKNKDPKVLLKEFPKGAAMFTSTCQTCHGPDGNGVNGLAPPLNGSEWVTGDKEKLVSIVLFGLTGPVQVKGHLYKAPEINGDMPGIGYDKDLANEDIAQVLSYIRRSWQNNADKVSAEEVAKIRQNLKARQKAFTVQELIK</sequence>
<dbReference type="GO" id="GO:0020037">
    <property type="term" value="F:heme binding"/>
    <property type="evidence" value="ECO:0007669"/>
    <property type="project" value="InterPro"/>
</dbReference>
<evidence type="ECO:0000256" key="5">
    <source>
        <dbReference type="SAM" id="SignalP"/>
    </source>
</evidence>
<dbReference type="Proteomes" id="UP000240357">
    <property type="component" value="Unassembled WGS sequence"/>
</dbReference>
<protein>
    <submittedName>
        <fullName evidence="7">Dehydrogenase</fullName>
    </submittedName>
</protein>
<dbReference type="InterPro" id="IPR016024">
    <property type="entry name" value="ARM-type_fold"/>
</dbReference>
<organism evidence="7 8">
    <name type="scientific">Adhaeribacter arboris</name>
    <dbReference type="NCBI Taxonomy" id="2072846"/>
    <lineage>
        <taxon>Bacteria</taxon>
        <taxon>Pseudomonadati</taxon>
        <taxon>Bacteroidota</taxon>
        <taxon>Cytophagia</taxon>
        <taxon>Cytophagales</taxon>
        <taxon>Hymenobacteraceae</taxon>
        <taxon>Adhaeribacter</taxon>
    </lineage>
</organism>
<feature type="signal peptide" evidence="5">
    <location>
        <begin position="1"/>
        <end position="19"/>
    </location>
</feature>
<keyword evidence="2 4" id="KW-0479">Metal-binding</keyword>
<proteinExistence type="predicted"/>
<dbReference type="InterPro" id="IPR036909">
    <property type="entry name" value="Cyt_c-like_dom_sf"/>
</dbReference>
<dbReference type="PANTHER" id="PTHR33546">
    <property type="entry name" value="LARGE, MULTIFUNCTIONAL SECRETED PROTEIN-RELATED"/>
    <property type="match status" value="1"/>
</dbReference>
<keyword evidence="5" id="KW-0732">Signal</keyword>
<dbReference type="GO" id="GO:0046872">
    <property type="term" value="F:metal ion binding"/>
    <property type="evidence" value="ECO:0007669"/>
    <property type="project" value="UniProtKB-KW"/>
</dbReference>
<dbReference type="GO" id="GO:0009055">
    <property type="term" value="F:electron transfer activity"/>
    <property type="evidence" value="ECO:0007669"/>
    <property type="project" value="InterPro"/>
</dbReference>
<dbReference type="PROSITE" id="PS51007">
    <property type="entry name" value="CYTC"/>
    <property type="match status" value="1"/>
</dbReference>
<dbReference type="Pfam" id="PF13646">
    <property type="entry name" value="HEAT_2"/>
    <property type="match status" value="1"/>
</dbReference>
<dbReference type="RefSeq" id="WP_106933190.1">
    <property type="nucleotide sequence ID" value="NZ_PYFT01000001.1"/>
</dbReference>
<feature type="chain" id="PRO_5015542281" evidence="5">
    <location>
        <begin position="20"/>
        <end position="770"/>
    </location>
</feature>
<dbReference type="Pfam" id="PF23500">
    <property type="entry name" value="DUF7133"/>
    <property type="match status" value="1"/>
</dbReference>
<dbReference type="SUPFAM" id="SSF48371">
    <property type="entry name" value="ARM repeat"/>
    <property type="match status" value="1"/>
</dbReference>
<evidence type="ECO:0000256" key="2">
    <source>
        <dbReference type="ARBA" id="ARBA00022723"/>
    </source>
</evidence>
<evidence type="ECO:0000259" key="6">
    <source>
        <dbReference type="PROSITE" id="PS51007"/>
    </source>
</evidence>
<keyword evidence="1 4" id="KW-0349">Heme</keyword>
<evidence type="ECO:0000256" key="1">
    <source>
        <dbReference type="ARBA" id="ARBA00022617"/>
    </source>
</evidence>
<accession>A0A2T2YNE3</accession>